<feature type="domain" description="TniQ" evidence="1">
    <location>
        <begin position="8"/>
        <end position="137"/>
    </location>
</feature>
<name>A0ABW5PD46_9BACL</name>
<gene>
    <name evidence="2" type="ORF">ACFSUF_12270</name>
</gene>
<dbReference type="RefSeq" id="WP_377603203.1">
    <property type="nucleotide sequence ID" value="NZ_JBHUME010000008.1"/>
</dbReference>
<keyword evidence="3" id="KW-1185">Reference proteome</keyword>
<accession>A0ABW5PD46</accession>
<evidence type="ECO:0000313" key="2">
    <source>
        <dbReference type="EMBL" id="MFD2613200.1"/>
    </source>
</evidence>
<dbReference type="Pfam" id="PF06527">
    <property type="entry name" value="TniQ"/>
    <property type="match status" value="1"/>
</dbReference>
<evidence type="ECO:0000313" key="3">
    <source>
        <dbReference type="Proteomes" id="UP001597541"/>
    </source>
</evidence>
<dbReference type="InterPro" id="IPR009492">
    <property type="entry name" value="TniQ"/>
</dbReference>
<dbReference type="Proteomes" id="UP001597541">
    <property type="component" value="Unassembled WGS sequence"/>
</dbReference>
<dbReference type="EMBL" id="JBHUME010000008">
    <property type="protein sequence ID" value="MFD2613200.1"/>
    <property type="molecule type" value="Genomic_DNA"/>
</dbReference>
<sequence length="665" mass="77890">MNTSQFLIRPDYNFDESLYGYFQRIMKLNMYHHQWFSKMLGKENLYKFRKFNFFNIDETILKKISFMLDKPFEELKILNYDLEKGRAINLHCESILKMHISTEKMRICPDCLREYGYFRKVWDLYAYTVCHLHKKLLIDTCPTCNKRIILSSSFSYSCNNCGHDLASSTSRPNIDVQLSKLIYEKLHSTNATVEINNPVSQLPLNGLLGVLILVSNSFPEHLDNHISVYRRLSVSDLNICLSRAYSVFEKFPTRYHIFLDEMKLKRRQIAKNLGDGVTRDFGEFSRNIYQYYASAELNFLRAGFEEYLDNNLQEYISSSFKKSDIFEKKYITGFQTLKTLGLKIDVIRELMNKGVLRGYYEPENRLYNTLLFKKDVEEMKVNMIKGALGLAAHIGLDPKDASTLIHKGIFTPVISKKGKLRSTLNIFLKKDVLFIFESIESRMGNQNKVFESELISFEEVLKLIRKANKGLIDLVTLIIGGECIPANKEDEKVGFNKYLFFKHDFEKLIKKDHLKSSYIKREQSSSPKRRHNGYLGDRSYVKNSDDEREYYSVAEAAKKLCLTSYDISHWVRRGFIDAIKVRDNLILIKKDSLDAFYKKYWTISFLKLENKKITNKQFCKHLLKYGFVPISGPNVDGYSRYLFYREGIPEFIAAFEKRMLHQTGT</sequence>
<protein>
    <submittedName>
        <fullName evidence="2">TniQ family protein</fullName>
    </submittedName>
</protein>
<organism evidence="2 3">
    <name type="scientific">Paenibacillus gansuensis</name>
    <dbReference type="NCBI Taxonomy" id="306542"/>
    <lineage>
        <taxon>Bacteria</taxon>
        <taxon>Bacillati</taxon>
        <taxon>Bacillota</taxon>
        <taxon>Bacilli</taxon>
        <taxon>Bacillales</taxon>
        <taxon>Paenibacillaceae</taxon>
        <taxon>Paenibacillus</taxon>
    </lineage>
</organism>
<comment type="caution">
    <text evidence="2">The sequence shown here is derived from an EMBL/GenBank/DDBJ whole genome shotgun (WGS) entry which is preliminary data.</text>
</comment>
<evidence type="ECO:0000259" key="1">
    <source>
        <dbReference type="Pfam" id="PF06527"/>
    </source>
</evidence>
<proteinExistence type="predicted"/>
<reference evidence="3" key="1">
    <citation type="journal article" date="2019" name="Int. J. Syst. Evol. Microbiol.">
        <title>The Global Catalogue of Microorganisms (GCM) 10K type strain sequencing project: providing services to taxonomists for standard genome sequencing and annotation.</title>
        <authorList>
            <consortium name="The Broad Institute Genomics Platform"/>
            <consortium name="The Broad Institute Genome Sequencing Center for Infectious Disease"/>
            <person name="Wu L."/>
            <person name="Ma J."/>
        </authorList>
    </citation>
    <scope>NUCLEOTIDE SEQUENCE [LARGE SCALE GENOMIC DNA]</scope>
    <source>
        <strain evidence="3">KCTC 3950</strain>
    </source>
</reference>